<reference evidence="1 2" key="1">
    <citation type="submission" date="2020-02" db="EMBL/GenBank/DDBJ databases">
        <authorList>
            <person name="Hogendoorn C."/>
        </authorList>
    </citation>
    <scope>NUCLEOTIDE SEQUENCE [LARGE SCALE GENOMIC DNA]</scope>
    <source>
        <strain evidence="1">METHB21</strain>
    </source>
</reference>
<name>A0A8S0WM37_9GAMM</name>
<comment type="caution">
    <text evidence="1">The sequence shown here is derived from an EMBL/GenBank/DDBJ whole genome shotgun (WGS) entry which is preliminary data.</text>
</comment>
<gene>
    <name evidence="1" type="ORF">METHB2_1080005</name>
</gene>
<sequence>MTENKFLCNIEDPNTIITPIDTAIRFPEILEILLNKYSDDIAFFSKLIAESKSSAELLDKIRSKGIDKDQRMSLLKMFRRCVSPVLDTETTKKIGKVSTASLVENYGSTFKSIDVLKEQFANLSNETKGALAALIGEYDTRGQLGYDLTANFFGWFEDRFKGELTINGPRGAGRDIELNTIFPDFEGQYPCDFVIRKADTAEVLAVGFARYDSTRGGAVG</sequence>
<protein>
    <submittedName>
        <fullName evidence="1">Uncharacterized protein</fullName>
    </submittedName>
</protein>
<dbReference type="EMBL" id="CADCXN010000011">
    <property type="protein sequence ID" value="CAA9889500.1"/>
    <property type="molecule type" value="Genomic_DNA"/>
</dbReference>
<proteinExistence type="predicted"/>
<accession>A0A8S0WM37</accession>
<organism evidence="1 2">
    <name type="scientific">Candidatus Methylobacter favarea</name>
    <dbReference type="NCBI Taxonomy" id="2707345"/>
    <lineage>
        <taxon>Bacteria</taxon>
        <taxon>Pseudomonadati</taxon>
        <taxon>Pseudomonadota</taxon>
        <taxon>Gammaproteobacteria</taxon>
        <taxon>Methylococcales</taxon>
        <taxon>Methylococcaceae</taxon>
        <taxon>Methylobacter</taxon>
    </lineage>
</organism>
<evidence type="ECO:0000313" key="1">
    <source>
        <dbReference type="EMBL" id="CAA9889500.1"/>
    </source>
</evidence>
<dbReference type="AlphaFoldDB" id="A0A8S0WM37"/>
<keyword evidence="2" id="KW-1185">Reference proteome</keyword>
<dbReference type="RefSeq" id="WP_217426397.1">
    <property type="nucleotide sequence ID" value="NZ_CADCXN010000011.1"/>
</dbReference>
<dbReference type="Proteomes" id="UP000494216">
    <property type="component" value="Unassembled WGS sequence"/>
</dbReference>
<evidence type="ECO:0000313" key="2">
    <source>
        <dbReference type="Proteomes" id="UP000494216"/>
    </source>
</evidence>